<organism evidence="2 3">
    <name type="scientific">Desulforamulus ferrireducens</name>
    <dbReference type="NCBI Taxonomy" id="1833852"/>
    <lineage>
        <taxon>Bacteria</taxon>
        <taxon>Bacillati</taxon>
        <taxon>Bacillota</taxon>
        <taxon>Clostridia</taxon>
        <taxon>Eubacteriales</taxon>
        <taxon>Peptococcaceae</taxon>
        <taxon>Desulforamulus</taxon>
    </lineage>
</organism>
<name>A0A1S6ISD0_9FIRM</name>
<feature type="transmembrane region" description="Helical" evidence="1">
    <location>
        <begin position="12"/>
        <end position="31"/>
    </location>
</feature>
<proteinExistence type="predicted"/>
<accession>A0A1S6ISD0</accession>
<evidence type="ECO:0000256" key="1">
    <source>
        <dbReference type="SAM" id="Phobius"/>
    </source>
</evidence>
<evidence type="ECO:0000313" key="2">
    <source>
        <dbReference type="EMBL" id="AQS57683.1"/>
    </source>
</evidence>
<keyword evidence="3" id="KW-1185">Reference proteome</keyword>
<dbReference type="AlphaFoldDB" id="A0A1S6ISD0"/>
<sequence>MSLIKFLNEIAVYLSYSGIGVLLIGLSDLFAEKDKRIGILSKVIGSMLLILGLFLFVMKIVDKIYIFIFH</sequence>
<keyword evidence="1" id="KW-1133">Transmembrane helix</keyword>
<reference evidence="2 3" key="1">
    <citation type="journal article" date="2016" name="Int. J. Syst. Evol. Microbiol.">
        <title>Desulfotomaculum ferrireducens sp. nov., a moderately thermophilic sulfate-reducing and dissimilatory Fe(III)-reducing bacterium isolated from compost.</title>
        <authorList>
            <person name="Yang G."/>
            <person name="Guo J."/>
            <person name="Zhuang L."/>
            <person name="Yuan Y."/>
            <person name="Zhou S."/>
        </authorList>
    </citation>
    <scope>NUCLEOTIDE SEQUENCE [LARGE SCALE GENOMIC DNA]</scope>
    <source>
        <strain evidence="2 3">GSS09</strain>
    </source>
</reference>
<evidence type="ECO:0000313" key="3">
    <source>
        <dbReference type="Proteomes" id="UP000189464"/>
    </source>
</evidence>
<keyword evidence="1" id="KW-0472">Membrane</keyword>
<dbReference type="EMBL" id="CP019698">
    <property type="protein sequence ID" value="AQS57683.1"/>
    <property type="molecule type" value="Genomic_DNA"/>
</dbReference>
<protein>
    <submittedName>
        <fullName evidence="2">Uncharacterized protein</fullName>
    </submittedName>
</protein>
<dbReference type="KEGG" id="dfg:B0537_00195"/>
<feature type="transmembrane region" description="Helical" evidence="1">
    <location>
        <begin position="43"/>
        <end position="68"/>
    </location>
</feature>
<dbReference type="RefSeq" id="WP_077712645.1">
    <property type="nucleotide sequence ID" value="NZ_CP019698.1"/>
</dbReference>
<keyword evidence="1" id="KW-0812">Transmembrane</keyword>
<gene>
    <name evidence="2" type="ORF">B0537_00195</name>
</gene>
<dbReference type="STRING" id="1833852.B0537_00195"/>
<dbReference type="Proteomes" id="UP000189464">
    <property type="component" value="Chromosome"/>
</dbReference>